<evidence type="ECO:0000256" key="5">
    <source>
        <dbReference type="ARBA" id="ARBA00022963"/>
    </source>
</evidence>
<comment type="similarity">
    <text evidence="2">Belongs to the phospholipase D family.</text>
</comment>
<dbReference type="PANTHER" id="PTHR43856">
    <property type="entry name" value="CARDIOLIPIN HYDROLASE"/>
    <property type="match status" value="1"/>
</dbReference>
<dbReference type="InterPro" id="IPR051406">
    <property type="entry name" value="PLD_domain"/>
</dbReference>
<dbReference type="Proteomes" id="UP001493487">
    <property type="component" value="Unassembled WGS sequence"/>
</dbReference>
<organism evidence="8 9">
    <name type="scientific">Cohnella silvisoli</name>
    <dbReference type="NCBI Taxonomy" id="2873699"/>
    <lineage>
        <taxon>Bacteria</taxon>
        <taxon>Bacillati</taxon>
        <taxon>Bacillota</taxon>
        <taxon>Bacilli</taxon>
        <taxon>Bacillales</taxon>
        <taxon>Paenibacillaceae</taxon>
        <taxon>Cohnella</taxon>
    </lineage>
</organism>
<dbReference type="SUPFAM" id="SSF56024">
    <property type="entry name" value="Phospholipase D/nuclease"/>
    <property type="match status" value="1"/>
</dbReference>
<evidence type="ECO:0000256" key="2">
    <source>
        <dbReference type="ARBA" id="ARBA00008664"/>
    </source>
</evidence>
<gene>
    <name evidence="8" type="ORF">QJS35_24830</name>
</gene>
<dbReference type="InterPro" id="IPR001736">
    <property type="entry name" value="PLipase_D/transphosphatidylase"/>
</dbReference>
<dbReference type="PROSITE" id="PS50035">
    <property type="entry name" value="PLD"/>
    <property type="match status" value="1"/>
</dbReference>
<comment type="catalytic activity">
    <reaction evidence="1">
        <text>a 1,2-diacyl-sn-glycero-3-phosphocholine + H2O = a 1,2-diacyl-sn-glycero-3-phosphate + choline + H(+)</text>
        <dbReference type="Rhea" id="RHEA:14445"/>
        <dbReference type="ChEBI" id="CHEBI:15354"/>
        <dbReference type="ChEBI" id="CHEBI:15377"/>
        <dbReference type="ChEBI" id="CHEBI:15378"/>
        <dbReference type="ChEBI" id="CHEBI:57643"/>
        <dbReference type="ChEBI" id="CHEBI:58608"/>
        <dbReference type="EC" id="3.1.4.4"/>
    </reaction>
</comment>
<accession>A0ABV1L040</accession>
<dbReference type="PANTHER" id="PTHR43856:SF1">
    <property type="entry name" value="MITOCHONDRIAL CARDIOLIPIN HYDROLASE"/>
    <property type="match status" value="1"/>
</dbReference>
<feature type="domain" description="PLD phosphodiesterase" evidence="7">
    <location>
        <begin position="105"/>
        <end position="131"/>
    </location>
</feature>
<dbReference type="EMBL" id="JASKHM010000016">
    <property type="protein sequence ID" value="MEQ4485616.1"/>
    <property type="molecule type" value="Genomic_DNA"/>
</dbReference>
<keyword evidence="5" id="KW-0442">Lipid degradation</keyword>
<evidence type="ECO:0000259" key="7">
    <source>
        <dbReference type="PROSITE" id="PS50035"/>
    </source>
</evidence>
<evidence type="ECO:0000256" key="1">
    <source>
        <dbReference type="ARBA" id="ARBA00000798"/>
    </source>
</evidence>
<evidence type="ECO:0000313" key="9">
    <source>
        <dbReference type="Proteomes" id="UP001493487"/>
    </source>
</evidence>
<dbReference type="InterPro" id="IPR025202">
    <property type="entry name" value="PLD-like_dom"/>
</dbReference>
<evidence type="ECO:0000313" key="8">
    <source>
        <dbReference type="EMBL" id="MEQ4485616.1"/>
    </source>
</evidence>
<proteinExistence type="inferred from homology"/>
<dbReference type="Gene3D" id="3.30.870.10">
    <property type="entry name" value="Endonuclease Chain A"/>
    <property type="match status" value="1"/>
</dbReference>
<dbReference type="EC" id="3.1.4.4" evidence="3"/>
<evidence type="ECO:0000256" key="6">
    <source>
        <dbReference type="ARBA" id="ARBA00023098"/>
    </source>
</evidence>
<dbReference type="SMART" id="SM00155">
    <property type="entry name" value="PLDc"/>
    <property type="match status" value="1"/>
</dbReference>
<evidence type="ECO:0000256" key="3">
    <source>
        <dbReference type="ARBA" id="ARBA00012027"/>
    </source>
</evidence>
<dbReference type="Pfam" id="PF13091">
    <property type="entry name" value="PLDc_2"/>
    <property type="match status" value="1"/>
</dbReference>
<protein>
    <recommendedName>
        <fullName evidence="3">phospholipase D</fullName>
        <ecNumber evidence="3">3.1.4.4</ecNumber>
    </recommendedName>
</protein>
<name>A0ABV1L040_9BACL</name>
<keyword evidence="9" id="KW-1185">Reference proteome</keyword>
<keyword evidence="4" id="KW-0378">Hydrolase</keyword>
<comment type="caution">
    <text evidence="8">The sequence shown here is derived from an EMBL/GenBank/DDBJ whole genome shotgun (WGS) entry which is preliminary data.</text>
</comment>
<reference evidence="8 9" key="1">
    <citation type="journal article" date="2023" name="Genome Announc.">
        <title>Pan-Genome Analyses of the Genus Cohnella and Proposal of the Novel Species Cohnella silvisoli sp. nov., Isolated from Forest Soil.</title>
        <authorList>
            <person name="Wang C."/>
            <person name="Mao L."/>
            <person name="Bao G."/>
            <person name="Zhu H."/>
        </authorList>
    </citation>
    <scope>NUCLEOTIDE SEQUENCE [LARGE SCALE GENOMIC DNA]</scope>
    <source>
        <strain evidence="8 9">NL03-T5-1</strain>
    </source>
</reference>
<dbReference type="RefSeq" id="WP_232188107.1">
    <property type="nucleotide sequence ID" value="NZ_JAIOAP010000015.1"/>
</dbReference>
<keyword evidence="6" id="KW-0443">Lipid metabolism</keyword>
<sequence>MKLIFLRPEIPNEALDEIVSMINRTRGVLRVAVAYFTHPTIAQALISRKINGFSTQLLINTSDILRPIDIGTEIVISKQLFDVINEANYDSELQIRSLGIRAKGKYQNMHHKFMVSDDELIFGSVNWTYAAIHNNFECLAMTNDKKYINEFISEFEALWVVAQELYTNNGQLRSIMCPKCQDSEGVDFESYGLICTFCGHEFKLN</sequence>
<evidence type="ECO:0000256" key="4">
    <source>
        <dbReference type="ARBA" id="ARBA00022801"/>
    </source>
</evidence>